<keyword evidence="4" id="KW-0378">Hydrolase</keyword>
<evidence type="ECO:0000259" key="7">
    <source>
        <dbReference type="Pfam" id="PF00149"/>
    </source>
</evidence>
<evidence type="ECO:0000313" key="8">
    <source>
        <dbReference type="EMBL" id="KAB8039209.1"/>
    </source>
</evidence>
<reference evidence="8 9" key="1">
    <citation type="submission" date="2019-10" db="EMBL/GenBank/DDBJ databases">
        <title>New species of Slilvanegrellaceae.</title>
        <authorList>
            <person name="Pitt A."/>
            <person name="Hahn M.W."/>
        </authorList>
    </citation>
    <scope>NUCLEOTIDE SEQUENCE [LARGE SCALE GENOMIC DNA]</scope>
    <source>
        <strain evidence="8 9">SP-Ram-0.45-NSY-1</strain>
    </source>
</reference>
<dbReference type="Proteomes" id="UP000437748">
    <property type="component" value="Unassembled WGS sequence"/>
</dbReference>
<dbReference type="InterPro" id="IPR029052">
    <property type="entry name" value="Metallo-depent_PP-like"/>
</dbReference>
<evidence type="ECO:0000313" key="9">
    <source>
        <dbReference type="Proteomes" id="UP000437748"/>
    </source>
</evidence>
<evidence type="ECO:0000256" key="6">
    <source>
        <dbReference type="ARBA" id="ARBA00023211"/>
    </source>
</evidence>
<keyword evidence="2" id="KW-0997">Cell inner membrane</keyword>
<keyword evidence="9" id="KW-1185">Reference proteome</keyword>
<proteinExistence type="predicted"/>
<evidence type="ECO:0000256" key="1">
    <source>
        <dbReference type="ARBA" id="ARBA00022475"/>
    </source>
</evidence>
<dbReference type="GO" id="GO:0046872">
    <property type="term" value="F:metal ion binding"/>
    <property type="evidence" value="ECO:0007669"/>
    <property type="project" value="UniProtKB-KW"/>
</dbReference>
<dbReference type="SUPFAM" id="SSF56300">
    <property type="entry name" value="Metallo-dependent phosphatases"/>
    <property type="match status" value="1"/>
</dbReference>
<dbReference type="PANTHER" id="PTHR34990">
    <property type="entry name" value="UDP-2,3-DIACYLGLUCOSAMINE HYDROLASE-RELATED"/>
    <property type="match status" value="1"/>
</dbReference>
<dbReference type="InterPro" id="IPR004843">
    <property type="entry name" value="Calcineurin-like_PHP"/>
</dbReference>
<dbReference type="GO" id="GO:0008758">
    <property type="term" value="F:UDP-2,3-diacylglucosamine hydrolase activity"/>
    <property type="evidence" value="ECO:0007669"/>
    <property type="project" value="TreeGrafter"/>
</dbReference>
<evidence type="ECO:0000256" key="5">
    <source>
        <dbReference type="ARBA" id="ARBA00023136"/>
    </source>
</evidence>
<keyword evidence="6" id="KW-0464">Manganese</keyword>
<keyword evidence="5" id="KW-0472">Membrane</keyword>
<feature type="domain" description="Calcineurin-like phosphoesterase" evidence="7">
    <location>
        <begin position="12"/>
        <end position="225"/>
    </location>
</feature>
<gene>
    <name evidence="8" type="ORF">GCL60_10170</name>
</gene>
<name>A0A6N6VWZ9_9BACT</name>
<dbReference type="Pfam" id="PF00149">
    <property type="entry name" value="Metallophos"/>
    <property type="match status" value="1"/>
</dbReference>
<dbReference type="GO" id="GO:0016020">
    <property type="term" value="C:membrane"/>
    <property type="evidence" value="ECO:0007669"/>
    <property type="project" value="GOC"/>
</dbReference>
<keyword evidence="1" id="KW-1003">Cell membrane</keyword>
<evidence type="ECO:0000256" key="4">
    <source>
        <dbReference type="ARBA" id="ARBA00022801"/>
    </source>
</evidence>
<accession>A0A6N6VWZ9</accession>
<dbReference type="PANTHER" id="PTHR34990:SF1">
    <property type="entry name" value="UDP-2,3-DIACYLGLUCOSAMINE HYDROLASE"/>
    <property type="match status" value="1"/>
</dbReference>
<evidence type="ECO:0000256" key="2">
    <source>
        <dbReference type="ARBA" id="ARBA00022519"/>
    </source>
</evidence>
<protein>
    <recommendedName>
        <fullName evidence="7">Calcineurin-like phosphoesterase domain-containing protein</fullName>
    </recommendedName>
</protein>
<sequence>MVRTINIKEIKNFVIISDVHLREPENHITKLFIETLDKFILEKKNKTSEIEAIFLLGDIFDFITVSKSFFIKLWKNVFNKFHEIKSLGISIYFIEGNHDFGFEHFHSKKLDKYFTDYGDCIIEFQHQNFGNVILRHGDNVVCSPTYHKPRAFFKSYLFQKIANLFFSGWLMHFICTKYAKRSRNKGEYNALQSSFLRFCITGYLNEYLEINKKQIDTLFIGHIHVFIDSNVNGTKFIVGPDWFSAPNYLHCKADGTYNRYFITNKTPNHFDF</sequence>
<evidence type="ECO:0000256" key="3">
    <source>
        <dbReference type="ARBA" id="ARBA00022723"/>
    </source>
</evidence>
<dbReference type="GO" id="GO:0009245">
    <property type="term" value="P:lipid A biosynthetic process"/>
    <property type="evidence" value="ECO:0007669"/>
    <property type="project" value="TreeGrafter"/>
</dbReference>
<keyword evidence="3" id="KW-0479">Metal-binding</keyword>
<dbReference type="AlphaFoldDB" id="A0A6N6VWZ9"/>
<dbReference type="EMBL" id="WFLM01000003">
    <property type="protein sequence ID" value="KAB8039209.1"/>
    <property type="molecule type" value="Genomic_DNA"/>
</dbReference>
<organism evidence="8 9">
    <name type="scientific">Silvanigrella paludirubra</name>
    <dbReference type="NCBI Taxonomy" id="2499159"/>
    <lineage>
        <taxon>Bacteria</taxon>
        <taxon>Pseudomonadati</taxon>
        <taxon>Bdellovibrionota</taxon>
        <taxon>Oligoflexia</taxon>
        <taxon>Silvanigrellales</taxon>
        <taxon>Silvanigrellaceae</taxon>
        <taxon>Silvanigrella</taxon>
    </lineage>
</organism>
<comment type="caution">
    <text evidence="8">The sequence shown here is derived from an EMBL/GenBank/DDBJ whole genome shotgun (WGS) entry which is preliminary data.</text>
</comment>
<dbReference type="InterPro" id="IPR043461">
    <property type="entry name" value="LpxH-like"/>
</dbReference>
<dbReference type="Gene3D" id="3.60.21.10">
    <property type="match status" value="1"/>
</dbReference>